<dbReference type="GO" id="GO:0007165">
    <property type="term" value="P:signal transduction"/>
    <property type="evidence" value="ECO:0007669"/>
    <property type="project" value="InterPro"/>
</dbReference>
<dbReference type="InterPro" id="IPR000157">
    <property type="entry name" value="TIR_dom"/>
</dbReference>
<feature type="region of interest" description="Disordered" evidence="10">
    <location>
        <begin position="960"/>
        <end position="981"/>
    </location>
</feature>
<evidence type="ECO:0000256" key="7">
    <source>
        <dbReference type="ARBA" id="ARBA00022840"/>
    </source>
</evidence>
<gene>
    <name evidence="12" type="ORF">FCC1311_008372</name>
</gene>
<evidence type="ECO:0000259" key="11">
    <source>
        <dbReference type="PROSITE" id="PS51424"/>
    </source>
</evidence>
<evidence type="ECO:0000256" key="8">
    <source>
        <dbReference type="ARBA" id="ARBA00047899"/>
    </source>
</evidence>
<keyword evidence="3" id="KW-0808">Transferase</keyword>
<dbReference type="EC" id="2.7.11.1" evidence="1"/>
<dbReference type="InParanoid" id="A0A2R5G4A8"/>
<keyword evidence="6 12" id="KW-0418">Kinase</keyword>
<dbReference type="Gene3D" id="3.80.10.10">
    <property type="entry name" value="Ribonuclease Inhibitor"/>
    <property type="match status" value="1"/>
</dbReference>
<dbReference type="Pfam" id="PF08477">
    <property type="entry name" value="Roc"/>
    <property type="match status" value="1"/>
</dbReference>
<dbReference type="EMBL" id="BEYU01000007">
    <property type="protein sequence ID" value="GBG24618.1"/>
    <property type="molecule type" value="Genomic_DNA"/>
</dbReference>
<protein>
    <recommendedName>
        <fullName evidence="1">non-specific serine/threonine protein kinase</fullName>
        <ecNumber evidence="1">2.7.11.1</ecNumber>
    </recommendedName>
</protein>
<name>A0A2R5G4A8_9STRA</name>
<dbReference type="SUPFAM" id="SSF52047">
    <property type="entry name" value="RNI-like"/>
    <property type="match status" value="1"/>
</dbReference>
<dbReference type="Gene3D" id="1.10.10.10">
    <property type="entry name" value="Winged helix-like DNA-binding domain superfamily/Winged helix DNA-binding domain"/>
    <property type="match status" value="1"/>
</dbReference>
<dbReference type="Gene3D" id="3.30.70.1390">
    <property type="entry name" value="ROC domain from the Parkinson's disease-associated leucine-rich repeat kinase 2"/>
    <property type="match status" value="1"/>
</dbReference>
<dbReference type="InterPro" id="IPR035897">
    <property type="entry name" value="Toll_tir_struct_dom_sf"/>
</dbReference>
<dbReference type="Gene3D" id="3.40.50.10140">
    <property type="entry name" value="Toll/interleukin-1 receptor homology (TIR) domain"/>
    <property type="match status" value="1"/>
</dbReference>
<keyword evidence="2" id="KW-0723">Serine/threonine-protein kinase</keyword>
<dbReference type="Pfam" id="PF13676">
    <property type="entry name" value="TIR_2"/>
    <property type="match status" value="1"/>
</dbReference>
<evidence type="ECO:0000256" key="5">
    <source>
        <dbReference type="ARBA" id="ARBA00022741"/>
    </source>
</evidence>
<comment type="catalytic activity">
    <reaction evidence="8">
        <text>L-threonyl-[protein] + ATP = O-phospho-L-threonyl-[protein] + ADP + H(+)</text>
        <dbReference type="Rhea" id="RHEA:46608"/>
        <dbReference type="Rhea" id="RHEA-COMP:11060"/>
        <dbReference type="Rhea" id="RHEA-COMP:11605"/>
        <dbReference type="ChEBI" id="CHEBI:15378"/>
        <dbReference type="ChEBI" id="CHEBI:30013"/>
        <dbReference type="ChEBI" id="CHEBI:30616"/>
        <dbReference type="ChEBI" id="CHEBI:61977"/>
        <dbReference type="ChEBI" id="CHEBI:456216"/>
        <dbReference type="EC" id="2.7.11.1"/>
    </reaction>
</comment>
<feature type="domain" description="Roc" evidence="11">
    <location>
        <begin position="152"/>
        <end position="440"/>
    </location>
</feature>
<dbReference type="InterPro" id="IPR001611">
    <property type="entry name" value="Leu-rich_rpt"/>
</dbReference>
<feature type="compositionally biased region" description="Basic and acidic residues" evidence="10">
    <location>
        <begin position="961"/>
        <end position="980"/>
    </location>
</feature>
<keyword evidence="13" id="KW-1185">Reference proteome</keyword>
<reference evidence="12 13" key="1">
    <citation type="submission" date="2017-12" db="EMBL/GenBank/DDBJ databases">
        <title>Sequencing, de novo assembly and annotation of complete genome of a new Thraustochytrid species, strain FCC1311.</title>
        <authorList>
            <person name="Sedici K."/>
            <person name="Godart F."/>
            <person name="Aiese Cigliano R."/>
            <person name="Sanseverino W."/>
            <person name="Barakat M."/>
            <person name="Ortet P."/>
            <person name="Marechal E."/>
            <person name="Cagnac O."/>
            <person name="Amato A."/>
        </authorList>
    </citation>
    <scope>NUCLEOTIDE SEQUENCE [LARGE SCALE GENOMIC DNA]</scope>
</reference>
<comment type="caution">
    <text evidence="12">The sequence shown here is derived from an EMBL/GenBank/DDBJ whole genome shotgun (WGS) entry which is preliminary data.</text>
</comment>
<dbReference type="SMART" id="SM00368">
    <property type="entry name" value="LRR_RI"/>
    <property type="match status" value="3"/>
</dbReference>
<dbReference type="SUPFAM" id="SSF52200">
    <property type="entry name" value="Toll/Interleukin receptor TIR domain"/>
    <property type="match status" value="1"/>
</dbReference>
<evidence type="ECO:0000256" key="2">
    <source>
        <dbReference type="ARBA" id="ARBA00022527"/>
    </source>
</evidence>
<accession>A0A2R5G4A8</accession>
<dbReference type="InterPro" id="IPR027417">
    <property type="entry name" value="P-loop_NTPase"/>
</dbReference>
<evidence type="ECO:0000256" key="10">
    <source>
        <dbReference type="SAM" id="MobiDB-lite"/>
    </source>
</evidence>
<dbReference type="InterPro" id="IPR036388">
    <property type="entry name" value="WH-like_DNA-bd_sf"/>
</dbReference>
<keyword evidence="5" id="KW-0547">Nucleotide-binding</keyword>
<dbReference type="Proteomes" id="UP000241890">
    <property type="component" value="Unassembled WGS sequence"/>
</dbReference>
<keyword evidence="4" id="KW-0677">Repeat</keyword>
<dbReference type="AlphaFoldDB" id="A0A2R5G4A8"/>
<dbReference type="Pfam" id="PF16095">
    <property type="entry name" value="COR-A"/>
    <property type="match status" value="1"/>
</dbReference>
<comment type="catalytic activity">
    <reaction evidence="9">
        <text>L-seryl-[protein] + ATP = O-phospho-L-seryl-[protein] + ADP + H(+)</text>
        <dbReference type="Rhea" id="RHEA:17989"/>
        <dbReference type="Rhea" id="RHEA-COMP:9863"/>
        <dbReference type="Rhea" id="RHEA-COMP:11604"/>
        <dbReference type="ChEBI" id="CHEBI:15378"/>
        <dbReference type="ChEBI" id="CHEBI:29999"/>
        <dbReference type="ChEBI" id="CHEBI:30616"/>
        <dbReference type="ChEBI" id="CHEBI:83421"/>
        <dbReference type="ChEBI" id="CHEBI:456216"/>
        <dbReference type="EC" id="2.7.11.1"/>
    </reaction>
</comment>
<dbReference type="InterPro" id="IPR032171">
    <property type="entry name" value="COR-A"/>
</dbReference>
<evidence type="ECO:0000256" key="9">
    <source>
        <dbReference type="ARBA" id="ARBA00048679"/>
    </source>
</evidence>
<dbReference type="Gene3D" id="3.40.50.300">
    <property type="entry name" value="P-loop containing nucleotide triphosphate hydrolases"/>
    <property type="match status" value="2"/>
</dbReference>
<dbReference type="GO" id="GO:0004674">
    <property type="term" value="F:protein serine/threonine kinase activity"/>
    <property type="evidence" value="ECO:0007669"/>
    <property type="project" value="UniProtKB-KW"/>
</dbReference>
<evidence type="ECO:0000313" key="12">
    <source>
        <dbReference type="EMBL" id="GBG24618.1"/>
    </source>
</evidence>
<proteinExistence type="predicted"/>
<dbReference type="SUPFAM" id="SSF52540">
    <property type="entry name" value="P-loop containing nucleoside triphosphate hydrolases"/>
    <property type="match status" value="1"/>
</dbReference>
<dbReference type="PANTHER" id="PTHR47679">
    <property type="entry name" value="PROTEIN TORNADO 1"/>
    <property type="match status" value="1"/>
</dbReference>
<evidence type="ECO:0000256" key="6">
    <source>
        <dbReference type="ARBA" id="ARBA00022777"/>
    </source>
</evidence>
<evidence type="ECO:0000256" key="4">
    <source>
        <dbReference type="ARBA" id="ARBA00022737"/>
    </source>
</evidence>
<dbReference type="PROSITE" id="PS51424">
    <property type="entry name" value="ROC"/>
    <property type="match status" value="1"/>
</dbReference>
<evidence type="ECO:0000313" key="13">
    <source>
        <dbReference type="Proteomes" id="UP000241890"/>
    </source>
</evidence>
<keyword evidence="7" id="KW-0067">ATP-binding</keyword>
<dbReference type="PANTHER" id="PTHR47679:SF2">
    <property type="entry name" value="C-TERMINAL OF ROC (COR) DOMAIN-CONTAINING PROTEIN"/>
    <property type="match status" value="1"/>
</dbReference>
<dbReference type="OrthoDB" id="5986751at2759"/>
<evidence type="ECO:0000256" key="1">
    <source>
        <dbReference type="ARBA" id="ARBA00012513"/>
    </source>
</evidence>
<evidence type="ECO:0000256" key="3">
    <source>
        <dbReference type="ARBA" id="ARBA00022679"/>
    </source>
</evidence>
<dbReference type="Pfam" id="PF13516">
    <property type="entry name" value="LRR_6"/>
    <property type="match status" value="2"/>
</dbReference>
<dbReference type="GO" id="GO:0005524">
    <property type="term" value="F:ATP binding"/>
    <property type="evidence" value="ECO:0007669"/>
    <property type="project" value="UniProtKB-KW"/>
</dbReference>
<dbReference type="InterPro" id="IPR032675">
    <property type="entry name" value="LRR_dom_sf"/>
</dbReference>
<dbReference type="InterPro" id="IPR020859">
    <property type="entry name" value="ROC"/>
</dbReference>
<sequence length="994" mass="111560">MLNVTVNGSNTTPFTFWFTALSMMHKRSFSESTIGDDGAKALADALAKNSSLQTLWLKDNEIGDDGAKALGDALPKNSSLQTLCLFKNNIGDAGAEALATALESNEILQGLGLSWRRISPDILARIEARVNLVEDELKGLRTAAYKALLADEKVRWGRAKLMVVGKGAAGKTSTIRTLLGQSYNPDHDSTIGVELKLMRTRDWKERKQFGDADLGEQFAKCKYRRQDVAEGLLQHSSKDDLNPTESSRKSTSSRASMVFFDKSEIAKAVRTPLRLHIKKQADKPDEEISFTIWDYGGQEVFYALHHLFLTQYGVYVLVFDMREILGKERVKDRIDEIEYTKLASQEDSLETLRFWIDSIRLHAPDANIALVGTYLDQVPDSKEHEEIEHILDSDVLRRCAAKPVVLLNDEAQLWFFPIDNTDRDGKHNWVRSLRESLSKAVADKEFVKKKVPLRWSYCLEKLLSQDKDYLSLDDVERLATIYCHISKEDVSKMLKYMHELGVLVHLTTGQHEVLRQIVVIRPQWLLKNLSRVICDPSMNHMKRHKKKLLHQGKLPSNLRDALDVWSERGVASRQLLEWLWQGQPIEYLVELMHAMLLACSSPWIDDVDEDGDIVDKEGALLIPSLLQPVKNDVRTEALCGLGEQRALAYIKFKVLPKGVFQRFIASLIQSLPGLVGVRNGVVFSDFASIAFENVDMILETSGRRVTLHFKKSAKKSLKSHVKILQHCLESIDASFMRGNLGPKLFLSSDGSDSEDACASVNAFADATNNEVPSLQRGIRLSLALFSPFVEDGEAARGLYSSVTNDAKPFDVFLSHAWGENKKVHGKVRAIADALEIRGTRCWLDEKDIGTEVLDSMADGIDRCKAVVVFVTQEYMRKVNKGRTELDNCRDEFCYALQRVKPASMIPCVLDKEMVDMGTWEGRFGISWSGNPLYVRMLNGGQPDEVDALVWSIRQAIGLQEDATKPPEAAEHDDDAKKAEKTSVAADIAVASTNF</sequence>
<feature type="region of interest" description="Disordered" evidence="10">
    <location>
        <begin position="234"/>
        <end position="253"/>
    </location>
</feature>
<organism evidence="12 13">
    <name type="scientific">Hondaea fermentalgiana</name>
    <dbReference type="NCBI Taxonomy" id="2315210"/>
    <lineage>
        <taxon>Eukaryota</taxon>
        <taxon>Sar</taxon>
        <taxon>Stramenopiles</taxon>
        <taxon>Bigyra</taxon>
        <taxon>Labyrinthulomycetes</taxon>
        <taxon>Thraustochytrida</taxon>
        <taxon>Thraustochytriidae</taxon>
        <taxon>Hondaea</taxon>
    </lineage>
</organism>